<dbReference type="SUPFAM" id="SSF53187">
    <property type="entry name" value="Zn-dependent exopeptidases"/>
    <property type="match status" value="1"/>
</dbReference>
<keyword evidence="5" id="KW-0378">Hydrolase</keyword>
<dbReference type="InterPro" id="IPR002933">
    <property type="entry name" value="Peptidase_M20"/>
</dbReference>
<dbReference type="EMBL" id="RJKX01000011">
    <property type="protein sequence ID" value="ROQ01521.1"/>
    <property type="molecule type" value="Genomic_DNA"/>
</dbReference>
<organism evidence="9 10">
    <name type="scientific">Stella humosa</name>
    <dbReference type="NCBI Taxonomy" id="94"/>
    <lineage>
        <taxon>Bacteria</taxon>
        <taxon>Pseudomonadati</taxon>
        <taxon>Pseudomonadota</taxon>
        <taxon>Alphaproteobacteria</taxon>
        <taxon>Rhodospirillales</taxon>
        <taxon>Stellaceae</taxon>
        <taxon>Stella</taxon>
    </lineage>
</organism>
<evidence type="ECO:0000256" key="5">
    <source>
        <dbReference type="ARBA" id="ARBA00022801"/>
    </source>
</evidence>
<proteinExistence type="inferred from homology"/>
<dbReference type="InterPro" id="IPR010182">
    <property type="entry name" value="ArgE/DapE"/>
</dbReference>
<dbReference type="NCBIfam" id="TIGR01910">
    <property type="entry name" value="DapE-ArgE"/>
    <property type="match status" value="1"/>
</dbReference>
<sequence>MLDQNLTRALRDAVDAGFGDQTAFTADIVRSPSVRGEEQPAQDLMAAAMRERRLAVDAWRIDVDTIKTLPGFSPVAVSYDHAMTVVGAWRAPDPRGRSLILNGHIDVVPTGPVDMWSTPPFEPKVADGWMYGRGAGDMKAGLCSTLFAFDAIRRAGYRPTGDIYFQSVIEEECTGNGALACLARGYRADAALIPEPMRERLLRAQVGVIWFQVKLRGFPVHAAYATTGANAIESAYALFPSLHAMAERWNDRRHEVEHFGHLHHPINLNVGKIAGGDWASSVPAWCTFDVRVATYPGQDLAEARREIEATLRDAARAIPFLANSPPEILWNGFQAEGYVLAGAEEAEATLDAAHKAVFEADLGRITSTGTTDARFFGLYAGIPGLVYGPQAENIHGFDERVNLESLRRTTQAMTLFIADWCGLEKA</sequence>
<dbReference type="NCBIfam" id="NF005306">
    <property type="entry name" value="PRK06837.1"/>
    <property type="match status" value="1"/>
</dbReference>
<comment type="caution">
    <text evidence="9">The sequence shown here is derived from an EMBL/GenBank/DDBJ whole genome shotgun (WGS) entry which is preliminary data.</text>
</comment>
<name>A0A3N1MCS2_9PROT</name>
<dbReference type="Gene3D" id="3.30.70.360">
    <property type="match status" value="1"/>
</dbReference>
<dbReference type="PANTHER" id="PTHR43808:SF25">
    <property type="entry name" value="PEPTIDASE M20 DIMERISATION DOMAIN-CONTAINING PROTEIN"/>
    <property type="match status" value="1"/>
</dbReference>
<keyword evidence="10" id="KW-1185">Reference proteome</keyword>
<keyword evidence="7" id="KW-0170">Cobalt</keyword>
<evidence type="ECO:0000256" key="4">
    <source>
        <dbReference type="ARBA" id="ARBA00022723"/>
    </source>
</evidence>
<comment type="cofactor">
    <cofactor evidence="2">
        <name>Zn(2+)</name>
        <dbReference type="ChEBI" id="CHEBI:29105"/>
    </cofactor>
</comment>
<evidence type="ECO:0000256" key="2">
    <source>
        <dbReference type="ARBA" id="ARBA00001947"/>
    </source>
</evidence>
<dbReference type="CDD" id="cd03895">
    <property type="entry name" value="M20_ArgE_DapE-like"/>
    <property type="match status" value="1"/>
</dbReference>
<feature type="domain" description="Peptidase M20 dimerisation" evidence="8">
    <location>
        <begin position="204"/>
        <end position="316"/>
    </location>
</feature>
<protein>
    <submittedName>
        <fullName evidence="9">Acetylornithine deacetylase</fullName>
    </submittedName>
</protein>
<comment type="similarity">
    <text evidence="3">Belongs to the peptidase M20A family.</text>
</comment>
<dbReference type="AlphaFoldDB" id="A0A3N1MCS2"/>
<evidence type="ECO:0000259" key="8">
    <source>
        <dbReference type="Pfam" id="PF07687"/>
    </source>
</evidence>
<reference evidence="9 10" key="1">
    <citation type="submission" date="2018-11" db="EMBL/GenBank/DDBJ databases">
        <title>Genomic Encyclopedia of Type Strains, Phase IV (KMG-IV): sequencing the most valuable type-strain genomes for metagenomic binning, comparative biology and taxonomic classification.</title>
        <authorList>
            <person name="Goeker M."/>
        </authorList>
    </citation>
    <scope>NUCLEOTIDE SEQUENCE [LARGE SCALE GENOMIC DNA]</scope>
    <source>
        <strain evidence="9 10">DSM 5900</strain>
    </source>
</reference>
<evidence type="ECO:0000313" key="10">
    <source>
        <dbReference type="Proteomes" id="UP000278222"/>
    </source>
</evidence>
<dbReference type="OrthoDB" id="9809784at2"/>
<dbReference type="Proteomes" id="UP000278222">
    <property type="component" value="Unassembled WGS sequence"/>
</dbReference>
<keyword evidence="6" id="KW-0862">Zinc</keyword>
<dbReference type="InterPro" id="IPR050072">
    <property type="entry name" value="Peptidase_M20A"/>
</dbReference>
<evidence type="ECO:0000313" key="9">
    <source>
        <dbReference type="EMBL" id="ROQ01521.1"/>
    </source>
</evidence>
<dbReference type="SUPFAM" id="SSF55031">
    <property type="entry name" value="Bacterial exopeptidase dimerisation domain"/>
    <property type="match status" value="1"/>
</dbReference>
<evidence type="ECO:0000256" key="1">
    <source>
        <dbReference type="ARBA" id="ARBA00001941"/>
    </source>
</evidence>
<dbReference type="PANTHER" id="PTHR43808">
    <property type="entry name" value="ACETYLORNITHINE DEACETYLASE"/>
    <property type="match status" value="1"/>
</dbReference>
<dbReference type="InterPro" id="IPR011650">
    <property type="entry name" value="Peptidase_M20_dimer"/>
</dbReference>
<evidence type="ECO:0000256" key="6">
    <source>
        <dbReference type="ARBA" id="ARBA00022833"/>
    </source>
</evidence>
<accession>A0A3N1MCS2</accession>
<dbReference type="InterPro" id="IPR033687">
    <property type="entry name" value="YodQ-like"/>
</dbReference>
<comment type="cofactor">
    <cofactor evidence="1">
        <name>Co(2+)</name>
        <dbReference type="ChEBI" id="CHEBI:48828"/>
    </cofactor>
</comment>
<keyword evidence="4" id="KW-0479">Metal-binding</keyword>
<gene>
    <name evidence="9" type="ORF">EDC65_0701</name>
</gene>
<dbReference type="InterPro" id="IPR036264">
    <property type="entry name" value="Bact_exopeptidase_dim_dom"/>
</dbReference>
<dbReference type="Pfam" id="PF07687">
    <property type="entry name" value="M20_dimer"/>
    <property type="match status" value="1"/>
</dbReference>
<evidence type="ECO:0000256" key="3">
    <source>
        <dbReference type="ARBA" id="ARBA00006247"/>
    </source>
</evidence>
<evidence type="ECO:0000256" key="7">
    <source>
        <dbReference type="ARBA" id="ARBA00023285"/>
    </source>
</evidence>
<dbReference type="RefSeq" id="WP_123688271.1">
    <property type="nucleotide sequence ID" value="NZ_AP019700.1"/>
</dbReference>
<dbReference type="Pfam" id="PF01546">
    <property type="entry name" value="Peptidase_M20"/>
    <property type="match status" value="1"/>
</dbReference>
<dbReference type="Gene3D" id="3.40.630.10">
    <property type="entry name" value="Zn peptidases"/>
    <property type="match status" value="1"/>
</dbReference>
<dbReference type="GO" id="GO:0046872">
    <property type="term" value="F:metal ion binding"/>
    <property type="evidence" value="ECO:0007669"/>
    <property type="project" value="UniProtKB-KW"/>
</dbReference>
<dbReference type="GO" id="GO:0016787">
    <property type="term" value="F:hydrolase activity"/>
    <property type="evidence" value="ECO:0007669"/>
    <property type="project" value="UniProtKB-KW"/>
</dbReference>